<keyword evidence="7" id="KW-0067">ATP-binding</keyword>
<dbReference type="PANTHER" id="PTHR46256:SF3">
    <property type="entry name" value="MYOSIN MOTOR DOMAIN-CONTAINING PROTEIN"/>
    <property type="match status" value="1"/>
</dbReference>
<keyword evidence="5" id="KW-0206">Cytoskeleton</keyword>
<evidence type="ECO:0000256" key="2">
    <source>
        <dbReference type="ARBA" id="ARBA00004316"/>
    </source>
</evidence>
<feature type="domain" description="Protein kinase" evidence="9">
    <location>
        <begin position="20"/>
        <end position="150"/>
    </location>
</feature>
<dbReference type="EMBL" id="CAJVCH010036823">
    <property type="protein sequence ID" value="CAG7716224.1"/>
    <property type="molecule type" value="Genomic_DNA"/>
</dbReference>
<comment type="subcellular location">
    <subcellularLocation>
        <location evidence="2">Cell projection</location>
    </subcellularLocation>
    <subcellularLocation>
        <location evidence="1">Cytoplasm</location>
        <location evidence="1">Cytoskeleton</location>
    </subcellularLocation>
</comment>
<evidence type="ECO:0000259" key="9">
    <source>
        <dbReference type="PROSITE" id="PS50011"/>
    </source>
</evidence>
<dbReference type="GO" id="GO:0030832">
    <property type="term" value="P:regulation of actin filament length"/>
    <property type="evidence" value="ECO:0007669"/>
    <property type="project" value="TreeGrafter"/>
</dbReference>
<dbReference type="GO" id="GO:0005856">
    <property type="term" value="C:cytoskeleton"/>
    <property type="evidence" value="ECO:0007669"/>
    <property type="project" value="UniProtKB-SubCell"/>
</dbReference>
<feature type="binding site" evidence="7">
    <location>
        <position position="52"/>
    </location>
    <ligand>
        <name>ATP</name>
        <dbReference type="ChEBI" id="CHEBI:30616"/>
    </ligand>
</feature>
<gene>
    <name evidence="10" type="ORF">AFUS01_LOCUS5748</name>
</gene>
<proteinExistence type="predicted"/>
<dbReference type="Proteomes" id="UP000708208">
    <property type="component" value="Unassembled WGS sequence"/>
</dbReference>
<dbReference type="GO" id="GO:0005524">
    <property type="term" value="F:ATP binding"/>
    <property type="evidence" value="ECO:0007669"/>
    <property type="project" value="UniProtKB-UniRule"/>
</dbReference>
<organism evidence="10 11">
    <name type="scientific">Allacma fusca</name>
    <dbReference type="NCBI Taxonomy" id="39272"/>
    <lineage>
        <taxon>Eukaryota</taxon>
        <taxon>Metazoa</taxon>
        <taxon>Ecdysozoa</taxon>
        <taxon>Arthropoda</taxon>
        <taxon>Hexapoda</taxon>
        <taxon>Collembola</taxon>
        <taxon>Symphypleona</taxon>
        <taxon>Sminthuridae</taxon>
        <taxon>Allacma</taxon>
    </lineage>
</organism>
<dbReference type="Pfam" id="PF00069">
    <property type="entry name" value="Pkinase"/>
    <property type="match status" value="1"/>
</dbReference>
<feature type="coiled-coil region" evidence="8">
    <location>
        <begin position="47"/>
        <end position="74"/>
    </location>
</feature>
<dbReference type="GO" id="GO:0000146">
    <property type="term" value="F:microfilament motor activity"/>
    <property type="evidence" value="ECO:0007669"/>
    <property type="project" value="TreeGrafter"/>
</dbReference>
<dbReference type="SMART" id="SM00220">
    <property type="entry name" value="S_TKc"/>
    <property type="match status" value="1"/>
</dbReference>
<dbReference type="GO" id="GO:0004674">
    <property type="term" value="F:protein serine/threonine kinase activity"/>
    <property type="evidence" value="ECO:0007669"/>
    <property type="project" value="TreeGrafter"/>
</dbReference>
<evidence type="ECO:0000313" key="11">
    <source>
        <dbReference type="Proteomes" id="UP000708208"/>
    </source>
</evidence>
<keyword evidence="8" id="KW-0175">Coiled coil</keyword>
<dbReference type="PROSITE" id="PS00107">
    <property type="entry name" value="PROTEIN_KINASE_ATP"/>
    <property type="match status" value="1"/>
</dbReference>
<comment type="caution">
    <text evidence="10">The sequence shown here is derived from an EMBL/GenBank/DDBJ whole genome shotgun (WGS) entry which is preliminary data.</text>
</comment>
<dbReference type="GO" id="GO:0042995">
    <property type="term" value="C:cell projection"/>
    <property type="evidence" value="ECO:0007669"/>
    <property type="project" value="UniProtKB-SubCell"/>
</dbReference>
<name>A0A8J2NVL0_9HEXA</name>
<sequence length="150" mass="17141">MALVSSKIDFQSLPNPSDRYELLEVIGEGTYGEVYVAVDRDSEHHETKVAVKVLENLAENMDEAEEEYSVLRDLSLHPNLPWFYGLYFKPLPRLEDSQLWFVMELCSGGSVTDLAQGLKKFENRHLTELQIAFILHETVDVSVAVAIFFF</sequence>
<keyword evidence="6" id="KW-0966">Cell projection</keyword>
<evidence type="ECO:0000256" key="1">
    <source>
        <dbReference type="ARBA" id="ARBA00004245"/>
    </source>
</evidence>
<keyword evidence="11" id="KW-1185">Reference proteome</keyword>
<dbReference type="InterPro" id="IPR052409">
    <property type="entry name" value="Myosin-III_kinase_activity"/>
</dbReference>
<protein>
    <recommendedName>
        <fullName evidence="9">Protein kinase domain-containing protein</fullName>
    </recommendedName>
</protein>
<evidence type="ECO:0000256" key="4">
    <source>
        <dbReference type="ARBA" id="ARBA00022737"/>
    </source>
</evidence>
<dbReference type="PANTHER" id="PTHR46256">
    <property type="entry name" value="AGAP011099-PA"/>
    <property type="match status" value="1"/>
</dbReference>
<evidence type="ECO:0000256" key="6">
    <source>
        <dbReference type="ARBA" id="ARBA00023273"/>
    </source>
</evidence>
<dbReference type="AlphaFoldDB" id="A0A8J2NVL0"/>
<keyword evidence="4" id="KW-0677">Repeat</keyword>
<evidence type="ECO:0000256" key="7">
    <source>
        <dbReference type="PROSITE-ProRule" id="PRU10141"/>
    </source>
</evidence>
<dbReference type="OrthoDB" id="8693905at2759"/>
<reference evidence="10" key="1">
    <citation type="submission" date="2021-06" db="EMBL/GenBank/DDBJ databases">
        <authorList>
            <person name="Hodson N. C."/>
            <person name="Mongue J. A."/>
            <person name="Jaron S. K."/>
        </authorList>
    </citation>
    <scope>NUCLEOTIDE SEQUENCE</scope>
</reference>
<keyword evidence="3" id="KW-0963">Cytoplasm</keyword>
<dbReference type="InterPro" id="IPR017441">
    <property type="entry name" value="Protein_kinase_ATP_BS"/>
</dbReference>
<evidence type="ECO:0000313" key="10">
    <source>
        <dbReference type="EMBL" id="CAG7716224.1"/>
    </source>
</evidence>
<dbReference type="PROSITE" id="PS50011">
    <property type="entry name" value="PROTEIN_KINASE_DOM"/>
    <property type="match status" value="1"/>
</dbReference>
<evidence type="ECO:0000256" key="3">
    <source>
        <dbReference type="ARBA" id="ARBA00022490"/>
    </source>
</evidence>
<keyword evidence="7" id="KW-0547">Nucleotide-binding</keyword>
<evidence type="ECO:0000256" key="8">
    <source>
        <dbReference type="SAM" id="Coils"/>
    </source>
</evidence>
<dbReference type="InterPro" id="IPR000719">
    <property type="entry name" value="Prot_kinase_dom"/>
</dbReference>
<evidence type="ECO:0000256" key="5">
    <source>
        <dbReference type="ARBA" id="ARBA00023212"/>
    </source>
</evidence>
<feature type="non-terminal residue" evidence="10">
    <location>
        <position position="150"/>
    </location>
</feature>
<accession>A0A8J2NVL0</accession>